<protein>
    <submittedName>
        <fullName evidence="1">Uncharacterized protein</fullName>
    </submittedName>
</protein>
<sequence length="360" mass="42776">MKKPQVSIAIVFLSLIFLPLSIKAQKKQKEILLIRSAHDYSDCLNEDYDEAINEIVKFQPDIFFSETVSPDNLYGAVIDRGFAKQEIAYLLSVNNLNTRFVDKEIKKWEAQLLKAPNNLYYRAQLMRALYIKRDMNYEYQKYIFDETEKTLSESEIQQYYKKINTEVASVDSLKKYCDYRQKSEYHLIAFPAAKKLKLNGFGHMDNQDDRLLFHKYWDQSIDKYMSNEEEVINIFTVLNEEETKYRQQGNYLKVLNTNSFDTVDYFNYYLPLKYSKNQEAAKMYEYFWDQRNLKMAENVDYEMQEGNHQRGAIIVGASHGRLMKRYLEAKGYKIINIFNNELEGEVKELLETKLFTKVKL</sequence>
<proteinExistence type="predicted"/>
<keyword evidence="2" id="KW-1185">Reference proteome</keyword>
<evidence type="ECO:0000313" key="1">
    <source>
        <dbReference type="EMBL" id="MDR6237890.1"/>
    </source>
</evidence>
<name>A0AAE3XJY9_9BACT</name>
<dbReference type="EMBL" id="JAVDQD010000001">
    <property type="protein sequence ID" value="MDR6237890.1"/>
    <property type="molecule type" value="Genomic_DNA"/>
</dbReference>
<dbReference type="RefSeq" id="WP_309937361.1">
    <property type="nucleotide sequence ID" value="NZ_AP025305.1"/>
</dbReference>
<dbReference type="Proteomes" id="UP001185092">
    <property type="component" value="Unassembled WGS sequence"/>
</dbReference>
<organism evidence="1 2">
    <name type="scientific">Aureibacter tunicatorum</name>
    <dbReference type="NCBI Taxonomy" id="866807"/>
    <lineage>
        <taxon>Bacteria</taxon>
        <taxon>Pseudomonadati</taxon>
        <taxon>Bacteroidota</taxon>
        <taxon>Cytophagia</taxon>
        <taxon>Cytophagales</taxon>
        <taxon>Persicobacteraceae</taxon>
        <taxon>Aureibacter</taxon>
    </lineage>
</organism>
<evidence type="ECO:0000313" key="2">
    <source>
        <dbReference type="Proteomes" id="UP001185092"/>
    </source>
</evidence>
<reference evidence="1" key="1">
    <citation type="submission" date="2023-07" db="EMBL/GenBank/DDBJ databases">
        <title>Genomic Encyclopedia of Type Strains, Phase IV (KMG-IV): sequencing the most valuable type-strain genomes for metagenomic binning, comparative biology and taxonomic classification.</title>
        <authorList>
            <person name="Goeker M."/>
        </authorList>
    </citation>
    <scope>NUCLEOTIDE SEQUENCE</scope>
    <source>
        <strain evidence="1">DSM 26174</strain>
    </source>
</reference>
<gene>
    <name evidence="1" type="ORF">HNQ88_000866</name>
</gene>
<dbReference type="AlphaFoldDB" id="A0AAE3XJY9"/>
<comment type="caution">
    <text evidence="1">The sequence shown here is derived from an EMBL/GenBank/DDBJ whole genome shotgun (WGS) entry which is preliminary data.</text>
</comment>
<accession>A0AAE3XJY9</accession>